<gene>
    <name evidence="1" type="ORF">ACFPC0_29575</name>
</gene>
<keyword evidence="2" id="KW-1185">Reference proteome</keyword>
<reference evidence="2" key="1">
    <citation type="journal article" date="2019" name="Int. J. Syst. Evol. Microbiol.">
        <title>The Global Catalogue of Microorganisms (GCM) 10K type strain sequencing project: providing services to taxonomists for standard genome sequencing and annotation.</title>
        <authorList>
            <consortium name="The Broad Institute Genomics Platform"/>
            <consortium name="The Broad Institute Genome Sequencing Center for Infectious Disease"/>
            <person name="Wu L."/>
            <person name="Ma J."/>
        </authorList>
    </citation>
    <scope>NUCLEOTIDE SEQUENCE [LARGE SCALE GENOMIC DNA]</scope>
    <source>
        <strain evidence="2">PCU 347</strain>
    </source>
</reference>
<organism evidence="1 2">
    <name type="scientific">Streptomyces andamanensis</name>
    <dbReference type="NCBI Taxonomy" id="1565035"/>
    <lineage>
        <taxon>Bacteria</taxon>
        <taxon>Bacillati</taxon>
        <taxon>Actinomycetota</taxon>
        <taxon>Actinomycetes</taxon>
        <taxon>Kitasatosporales</taxon>
        <taxon>Streptomycetaceae</taxon>
        <taxon>Streptomyces</taxon>
    </lineage>
</organism>
<protein>
    <submittedName>
        <fullName evidence="1">Uncharacterized protein</fullName>
    </submittedName>
</protein>
<name>A0ABV8TN17_9ACTN</name>
<accession>A0ABV8TN17</accession>
<sequence length="236" mass="25670">MSDTYTDSAPTVVAIGGQFVVFHRTAQNTIAYSQNIGDFWTEWYTVPGSQTQTTPVAAEINGQVALAWTGLDGVPRSRMGALRGSFSPIDWFSSQQAPIMTQNAPAIINFAGTLVMFVRNSNQRVAWAWHDGQLDSWGQFSQVPNSPATNGRPTAAAVGNTIDVAALSRDESPGGGYTINRWVWNAATAGAGQWSQDPQSWRSRSVLTLMAIGAVAVWMFLRGLDNAIYQKNFQSF</sequence>
<dbReference type="EMBL" id="JBHSDP010000027">
    <property type="protein sequence ID" value="MFC4331849.1"/>
    <property type="molecule type" value="Genomic_DNA"/>
</dbReference>
<evidence type="ECO:0000313" key="1">
    <source>
        <dbReference type="EMBL" id="MFC4331849.1"/>
    </source>
</evidence>
<evidence type="ECO:0000313" key="2">
    <source>
        <dbReference type="Proteomes" id="UP001595824"/>
    </source>
</evidence>
<comment type="caution">
    <text evidence="1">The sequence shown here is derived from an EMBL/GenBank/DDBJ whole genome shotgun (WGS) entry which is preliminary data.</text>
</comment>
<dbReference type="Proteomes" id="UP001595824">
    <property type="component" value="Unassembled WGS sequence"/>
</dbReference>
<dbReference type="RefSeq" id="WP_381743300.1">
    <property type="nucleotide sequence ID" value="NZ_JBHSDP010000027.1"/>
</dbReference>
<dbReference type="SUPFAM" id="SSF89372">
    <property type="entry name" value="Fucose-specific lectin"/>
    <property type="match status" value="1"/>
</dbReference>
<proteinExistence type="predicted"/>